<keyword evidence="1" id="KW-1133">Transmembrane helix</keyword>
<feature type="transmembrane region" description="Helical" evidence="1">
    <location>
        <begin position="77"/>
        <end position="97"/>
    </location>
</feature>
<dbReference type="PANTHER" id="PTHR40078">
    <property type="entry name" value="INTEGRAL MEMBRANE PROTEIN-RELATED"/>
    <property type="match status" value="1"/>
</dbReference>
<dbReference type="RefSeq" id="WP_369274041.1">
    <property type="nucleotide sequence ID" value="NZ_CP163432.1"/>
</dbReference>
<dbReference type="PANTHER" id="PTHR40078:SF1">
    <property type="entry name" value="INTEGRAL MEMBRANE PROTEIN"/>
    <property type="match status" value="1"/>
</dbReference>
<dbReference type="EMBL" id="CP163432">
    <property type="protein sequence ID" value="XDQ14057.1"/>
    <property type="molecule type" value="Genomic_DNA"/>
</dbReference>
<sequence>MLIHRKRRKNHLLYPAGCLVFSAGAYLFIHSDLGTDPLDVFALGLMEHVPVTVGLSQATVAAICLAVVAAWNRTRPLLSPLFTFFFCGSVIDLLRWSDPARDLPIPSPGVLAGAVLLCAYGSALIIMSGFGIRAIDLLALTMTSKWRWPFWTTKGLIEASLMTLGFLMGGPLGIGTICFLVGVDLLIQPLIRVNSKVIRSNIPDTLGSPFREVRT</sequence>
<proteinExistence type="predicted"/>
<feature type="transmembrane region" description="Helical" evidence="1">
    <location>
        <begin position="156"/>
        <end position="183"/>
    </location>
</feature>
<dbReference type="InterPro" id="IPR038750">
    <property type="entry name" value="YczE/YyaS-like"/>
</dbReference>
<feature type="transmembrane region" description="Helical" evidence="1">
    <location>
        <begin position="49"/>
        <end position="70"/>
    </location>
</feature>
<keyword evidence="1" id="KW-0812">Transmembrane</keyword>
<reference evidence="2" key="1">
    <citation type="submission" date="2024-07" db="EMBL/GenBank/DDBJ databases">
        <authorList>
            <person name="Yu S.T."/>
        </authorList>
    </citation>
    <scope>NUCLEOTIDE SEQUENCE</scope>
    <source>
        <strain evidence="2">R11</strain>
    </source>
</reference>
<evidence type="ECO:0000313" key="2">
    <source>
        <dbReference type="EMBL" id="XDQ14057.1"/>
    </source>
</evidence>
<protein>
    <submittedName>
        <fullName evidence="2">YitT family protein</fullName>
    </submittedName>
</protein>
<feature type="transmembrane region" description="Helical" evidence="1">
    <location>
        <begin position="12"/>
        <end position="29"/>
    </location>
</feature>
<name>A0AB39N6X7_9ACTN</name>
<organism evidence="2">
    <name type="scientific">Streptomyces sp. R11</name>
    <dbReference type="NCBI Taxonomy" id="3238625"/>
    <lineage>
        <taxon>Bacteria</taxon>
        <taxon>Bacillati</taxon>
        <taxon>Actinomycetota</taxon>
        <taxon>Actinomycetes</taxon>
        <taxon>Kitasatosporales</taxon>
        <taxon>Streptomycetaceae</taxon>
        <taxon>Streptomyces</taxon>
    </lineage>
</organism>
<evidence type="ECO:0000256" key="1">
    <source>
        <dbReference type="SAM" id="Phobius"/>
    </source>
</evidence>
<keyword evidence="1" id="KW-0472">Membrane</keyword>
<feature type="transmembrane region" description="Helical" evidence="1">
    <location>
        <begin position="109"/>
        <end position="135"/>
    </location>
</feature>
<dbReference type="Pfam" id="PF19700">
    <property type="entry name" value="DUF6198"/>
    <property type="match status" value="1"/>
</dbReference>
<accession>A0AB39N6X7</accession>
<gene>
    <name evidence="2" type="ORF">AB5J55_32635</name>
</gene>
<dbReference type="AlphaFoldDB" id="A0AB39N6X7"/>